<organism evidence="1">
    <name type="scientific">bioreactor metagenome</name>
    <dbReference type="NCBI Taxonomy" id="1076179"/>
    <lineage>
        <taxon>unclassified sequences</taxon>
        <taxon>metagenomes</taxon>
        <taxon>ecological metagenomes</taxon>
    </lineage>
</organism>
<evidence type="ECO:0000313" key="1">
    <source>
        <dbReference type="EMBL" id="MPN31126.1"/>
    </source>
</evidence>
<reference evidence="1" key="1">
    <citation type="submission" date="2019-08" db="EMBL/GenBank/DDBJ databases">
        <authorList>
            <person name="Kucharzyk K."/>
            <person name="Murdoch R.W."/>
            <person name="Higgins S."/>
            <person name="Loffler F."/>
        </authorList>
    </citation>
    <scope>NUCLEOTIDE SEQUENCE</scope>
</reference>
<dbReference type="EMBL" id="VSSQ01082531">
    <property type="protein sequence ID" value="MPN31126.1"/>
    <property type="molecule type" value="Genomic_DNA"/>
</dbReference>
<dbReference type="AlphaFoldDB" id="A0A645GY04"/>
<accession>A0A645GY04</accession>
<gene>
    <name evidence="1" type="ORF">SDC9_178600</name>
</gene>
<name>A0A645GY04_9ZZZZ</name>
<comment type="caution">
    <text evidence="1">The sequence shown here is derived from an EMBL/GenBank/DDBJ whole genome shotgun (WGS) entry which is preliminary data.</text>
</comment>
<proteinExistence type="predicted"/>
<protein>
    <submittedName>
        <fullName evidence="1">Uncharacterized protein</fullName>
    </submittedName>
</protein>
<sequence>MFGLRFPRKGRFPQILSARECPLNMQNPLRFAFWRIGAPNPPLKRIRLLLLCFSSLPSPDRQAYLNAVLPNQNLYIFVWSSFDLLAQKDFRRRHILFLYNLCLCRLRLFSLYRQKFLFRGCHEQYSLQRANPDSFQYACTFYFYIFAFL</sequence>